<gene>
    <name evidence="1" type="ORF">BUALT_Bualt13G0124600</name>
</gene>
<comment type="caution">
    <text evidence="1">The sequence shown here is derived from an EMBL/GenBank/DDBJ whole genome shotgun (WGS) entry which is preliminary data.</text>
</comment>
<accession>A0AAV6WMS0</accession>
<evidence type="ECO:0000313" key="2">
    <source>
        <dbReference type="Proteomes" id="UP000826271"/>
    </source>
</evidence>
<proteinExistence type="predicted"/>
<reference evidence="1" key="1">
    <citation type="submission" date="2019-10" db="EMBL/GenBank/DDBJ databases">
        <authorList>
            <person name="Zhang R."/>
            <person name="Pan Y."/>
            <person name="Wang J."/>
            <person name="Ma R."/>
            <person name="Yu S."/>
        </authorList>
    </citation>
    <scope>NUCLEOTIDE SEQUENCE</scope>
    <source>
        <strain evidence="1">LA-IB0</strain>
        <tissue evidence="1">Leaf</tissue>
    </source>
</reference>
<dbReference type="PANTHER" id="PTHR47605:SF2">
    <property type="entry name" value="TRANSCRIPTIONAL ELONGATION REGULATOR MINIYO"/>
    <property type="match status" value="1"/>
</dbReference>
<dbReference type="PANTHER" id="PTHR47605">
    <property type="entry name" value="TRANSCRIPTIONAL ELONGATION REGULATOR MINIYO"/>
    <property type="match status" value="1"/>
</dbReference>
<dbReference type="EMBL" id="WHWC01000013">
    <property type="protein sequence ID" value="KAG8371788.1"/>
    <property type="molecule type" value="Genomic_DNA"/>
</dbReference>
<keyword evidence="2" id="KW-1185">Reference proteome</keyword>
<evidence type="ECO:0000313" key="1">
    <source>
        <dbReference type="EMBL" id="KAG8371788.1"/>
    </source>
</evidence>
<dbReference type="InterPro" id="IPR055326">
    <property type="entry name" value="MINIYO"/>
</dbReference>
<dbReference type="Proteomes" id="UP000826271">
    <property type="component" value="Unassembled WGS sequence"/>
</dbReference>
<protein>
    <submittedName>
        <fullName evidence="1">Uncharacterized protein</fullName>
    </submittedName>
</protein>
<organism evidence="1 2">
    <name type="scientific">Buddleja alternifolia</name>
    <dbReference type="NCBI Taxonomy" id="168488"/>
    <lineage>
        <taxon>Eukaryota</taxon>
        <taxon>Viridiplantae</taxon>
        <taxon>Streptophyta</taxon>
        <taxon>Embryophyta</taxon>
        <taxon>Tracheophyta</taxon>
        <taxon>Spermatophyta</taxon>
        <taxon>Magnoliopsida</taxon>
        <taxon>eudicotyledons</taxon>
        <taxon>Gunneridae</taxon>
        <taxon>Pentapetalae</taxon>
        <taxon>asterids</taxon>
        <taxon>lamiids</taxon>
        <taxon>Lamiales</taxon>
        <taxon>Scrophulariaceae</taxon>
        <taxon>Buddlejeae</taxon>
        <taxon>Buddleja</taxon>
    </lineage>
</organism>
<sequence>MLFSVLKVVIPEDTMSLLNGHFPWLPEFVPKIGVKNIKNEYFKFFERSTTNHLSGNSSIVEYKSNLRLQKRQELAMASTCCRQGLVQVVAYVDKLIQHANLDIHNTHHSFSREDKILANGILNTCVVEVQDMLTTFMNLITNEWQYTQHVDMFGRESPSAKDAFKVVETGRAMQRLNSALEACLVVGPESNYVLGKLLKVVFQVPALKYPDFAVRQFLGKGLKSFKYNYDEEEYQLFANVLTTHFKHR</sequence>
<dbReference type="AlphaFoldDB" id="A0AAV6WMS0"/>
<name>A0AAV6WMS0_9LAMI</name>